<feature type="transmembrane region" description="Helical" evidence="7">
    <location>
        <begin position="69"/>
        <end position="89"/>
    </location>
</feature>
<dbReference type="Pfam" id="PF00211">
    <property type="entry name" value="Guanylate_cyc"/>
    <property type="match status" value="1"/>
</dbReference>
<comment type="caution">
    <text evidence="10">The sequence shown here is derived from an EMBL/GenBank/DDBJ whole genome shotgun (WGS) entry which is preliminary data.</text>
</comment>
<evidence type="ECO:0000259" key="8">
    <source>
        <dbReference type="PROSITE" id="PS50125"/>
    </source>
</evidence>
<dbReference type="GO" id="GO:0004016">
    <property type="term" value="F:adenylate cyclase activity"/>
    <property type="evidence" value="ECO:0007669"/>
    <property type="project" value="UniProtKB-ARBA"/>
</dbReference>
<evidence type="ECO:0000256" key="1">
    <source>
        <dbReference type="ARBA" id="ARBA00004651"/>
    </source>
</evidence>
<protein>
    <recommendedName>
        <fullName evidence="12">Adenylate cyclase</fullName>
    </recommendedName>
</protein>
<dbReference type="CDD" id="cd07302">
    <property type="entry name" value="CHD"/>
    <property type="match status" value="1"/>
</dbReference>
<name>E5XLE9_SEGRC</name>
<keyword evidence="5 7" id="KW-1133">Transmembrane helix</keyword>
<keyword evidence="6 7" id="KW-0472">Membrane</keyword>
<feature type="domain" description="Guanylate cyclase" evidence="8">
    <location>
        <begin position="340"/>
        <end position="464"/>
    </location>
</feature>
<dbReference type="OrthoDB" id="368920at2"/>
<dbReference type="SMART" id="SM00044">
    <property type="entry name" value="CYCc"/>
    <property type="match status" value="1"/>
</dbReference>
<dbReference type="InterPro" id="IPR001054">
    <property type="entry name" value="A/G_cyclase"/>
</dbReference>
<dbReference type="eggNOG" id="COG5002">
    <property type="taxonomic scope" value="Bacteria"/>
</dbReference>
<evidence type="ECO:0000313" key="11">
    <source>
        <dbReference type="Proteomes" id="UP000004816"/>
    </source>
</evidence>
<proteinExistence type="inferred from homology"/>
<evidence type="ECO:0000256" key="4">
    <source>
        <dbReference type="ARBA" id="ARBA00022692"/>
    </source>
</evidence>
<sequence length="534" mass="57294">MSTDRASAAPLGSRLLGRPDENARIRRIRVQLLLSSSIIIANIGGMFLDMALIGAVLPGPFDPFDGNLILINFVALPLYLMFAVVIGAIMGTVESLRVLDWANAERTPSEQEARRVFEVPWRLTRVQGILWGIGAGLFTLLYGLVYPELIWKILLGTILSAILVCTIAYLLTEFSLRPIAALALQSVQLRQRSGVARRSLVYWALSTAVPILVLMILAVYALVVDTVSKDRLAVVVLSLGVVALVTGLYVTYLTIRAVTVPIGGLRNAMKRISQGDFAARVVVYDGTEVGELQSGFNVMAHGLQEREEIREIFGRHVGKEVARAALTQAPELGGEDRNIAVLFVDIIGSTTIAATRPPIEVVRLLNRFFKVIVAEVDKRGGFINKFEGDGALAVFGAPSLLEDPSGSALQAARAISRRLAKEVPELQAGIGVSYGIAVAGNIGSDQRFEYTVIGDPVNEASRLCELAKTKPGRVLASGAALAATEAAGSATSEAAKWELCEEIVLRGRTNPTRLAQPIVQSAVQPAVQPVAQSV</sequence>
<feature type="transmembrane region" description="Helical" evidence="7">
    <location>
        <begin position="123"/>
        <end position="143"/>
    </location>
</feature>
<dbReference type="PROSITE" id="PS50125">
    <property type="entry name" value="GUANYLATE_CYCLASE_2"/>
    <property type="match status" value="1"/>
</dbReference>
<dbReference type="GO" id="GO:0006171">
    <property type="term" value="P:cAMP biosynthetic process"/>
    <property type="evidence" value="ECO:0007669"/>
    <property type="project" value="TreeGrafter"/>
</dbReference>
<dbReference type="STRING" id="679197.HMPREF9336_00318"/>
<dbReference type="RefSeq" id="WP_007467191.1">
    <property type="nucleotide sequence ID" value="NZ_KI391954.1"/>
</dbReference>
<dbReference type="PANTHER" id="PTHR43081">
    <property type="entry name" value="ADENYLATE CYCLASE, TERMINAL-DIFFERENTIATION SPECIFIC-RELATED"/>
    <property type="match status" value="1"/>
</dbReference>
<evidence type="ECO:0000259" key="9">
    <source>
        <dbReference type="PROSITE" id="PS50885"/>
    </source>
</evidence>
<dbReference type="Proteomes" id="UP000004816">
    <property type="component" value="Unassembled WGS sequence"/>
</dbReference>
<feature type="transmembrane region" description="Helical" evidence="7">
    <location>
        <begin position="32"/>
        <end position="57"/>
    </location>
</feature>
<organism evidence="10 11">
    <name type="scientific">Segniliparus rugosus (strain ATCC BAA-974 / DSM 45345 / CCUG 50838 / CIP 108380 / JCM 13579 / CDC 945)</name>
    <dbReference type="NCBI Taxonomy" id="679197"/>
    <lineage>
        <taxon>Bacteria</taxon>
        <taxon>Bacillati</taxon>
        <taxon>Actinomycetota</taxon>
        <taxon>Actinomycetes</taxon>
        <taxon>Mycobacteriales</taxon>
        <taxon>Segniliparaceae</taxon>
        <taxon>Segniliparus</taxon>
    </lineage>
</organism>
<dbReference type="InterPro" id="IPR029787">
    <property type="entry name" value="Nucleotide_cyclase"/>
</dbReference>
<dbReference type="AlphaFoldDB" id="E5XLE9"/>
<feature type="transmembrane region" description="Helical" evidence="7">
    <location>
        <begin position="235"/>
        <end position="255"/>
    </location>
</feature>
<keyword evidence="11" id="KW-1185">Reference proteome</keyword>
<comment type="similarity">
    <text evidence="2">Belongs to the adenylyl cyclase class-3 family.</text>
</comment>
<dbReference type="HOGENOM" id="CLU_025433_2_1_11"/>
<keyword evidence="3" id="KW-1003">Cell membrane</keyword>
<dbReference type="Pfam" id="PF00672">
    <property type="entry name" value="HAMP"/>
    <property type="match status" value="1"/>
</dbReference>
<dbReference type="PROSITE" id="PS50885">
    <property type="entry name" value="HAMP"/>
    <property type="match status" value="1"/>
</dbReference>
<dbReference type="SMART" id="SM00304">
    <property type="entry name" value="HAMP"/>
    <property type="match status" value="1"/>
</dbReference>
<reference evidence="10 11" key="1">
    <citation type="journal article" date="2011" name="Stand. Genomic Sci.">
        <title>High quality draft genome sequence of Segniliparus rugosus CDC 945(T)= (ATCC BAA-974(T)).</title>
        <authorList>
            <person name="Earl A.M."/>
            <person name="Desjardins C.A."/>
            <person name="Fitzgerald M.G."/>
            <person name="Arachchi H.M."/>
            <person name="Zeng Q."/>
            <person name="Mehta T."/>
            <person name="Griggs A."/>
            <person name="Birren B.W."/>
            <person name="Toney N.C."/>
            <person name="Carr J."/>
            <person name="Posey J."/>
            <person name="Butler W.R."/>
        </authorList>
    </citation>
    <scope>NUCLEOTIDE SEQUENCE [LARGE SCALE GENOMIC DNA]</scope>
    <source>
        <strain evidence="11">ATCC BAA-974 / DSM 45345 / CCUG 50838 / CIP 108380 / JCM 13579 / CDC 945</strain>
    </source>
</reference>
<dbReference type="SUPFAM" id="SSF55073">
    <property type="entry name" value="Nucleotide cyclase"/>
    <property type="match status" value="1"/>
</dbReference>
<evidence type="ECO:0000256" key="3">
    <source>
        <dbReference type="ARBA" id="ARBA00022475"/>
    </source>
</evidence>
<dbReference type="EMBL" id="ACZI02000003">
    <property type="protein sequence ID" value="EFV14832.1"/>
    <property type="molecule type" value="Genomic_DNA"/>
</dbReference>
<feature type="domain" description="HAMP" evidence="9">
    <location>
        <begin position="256"/>
        <end position="308"/>
    </location>
</feature>
<dbReference type="eggNOG" id="COG2114">
    <property type="taxonomic scope" value="Bacteria"/>
</dbReference>
<dbReference type="InterPro" id="IPR003660">
    <property type="entry name" value="HAMP_dom"/>
</dbReference>
<keyword evidence="4 7" id="KW-0812">Transmembrane</keyword>
<evidence type="ECO:0000256" key="6">
    <source>
        <dbReference type="ARBA" id="ARBA00023136"/>
    </source>
</evidence>
<gene>
    <name evidence="10" type="ORF">HMPREF9336_00318</name>
</gene>
<dbReference type="GO" id="GO:0005886">
    <property type="term" value="C:plasma membrane"/>
    <property type="evidence" value="ECO:0007669"/>
    <property type="project" value="UniProtKB-SubCell"/>
</dbReference>
<feature type="transmembrane region" description="Helical" evidence="7">
    <location>
        <begin position="200"/>
        <end position="223"/>
    </location>
</feature>
<feature type="transmembrane region" description="Helical" evidence="7">
    <location>
        <begin position="149"/>
        <end position="171"/>
    </location>
</feature>
<dbReference type="CDD" id="cd06225">
    <property type="entry name" value="HAMP"/>
    <property type="match status" value="1"/>
</dbReference>
<evidence type="ECO:0000313" key="10">
    <source>
        <dbReference type="EMBL" id="EFV14832.1"/>
    </source>
</evidence>
<dbReference type="Gene3D" id="3.30.70.1230">
    <property type="entry name" value="Nucleotide cyclase"/>
    <property type="match status" value="1"/>
</dbReference>
<evidence type="ECO:0000256" key="2">
    <source>
        <dbReference type="ARBA" id="ARBA00005381"/>
    </source>
</evidence>
<accession>E5XLE9</accession>
<evidence type="ECO:0000256" key="7">
    <source>
        <dbReference type="SAM" id="Phobius"/>
    </source>
</evidence>
<dbReference type="SUPFAM" id="SSF158472">
    <property type="entry name" value="HAMP domain-like"/>
    <property type="match status" value="1"/>
</dbReference>
<dbReference type="InterPro" id="IPR050697">
    <property type="entry name" value="Adenylyl/Guanylyl_Cyclase_3/4"/>
</dbReference>
<comment type="subcellular location">
    <subcellularLocation>
        <location evidence="1">Cell membrane</location>
        <topology evidence="1">Multi-pass membrane protein</topology>
    </subcellularLocation>
</comment>
<dbReference type="GO" id="GO:0035556">
    <property type="term" value="P:intracellular signal transduction"/>
    <property type="evidence" value="ECO:0007669"/>
    <property type="project" value="InterPro"/>
</dbReference>
<dbReference type="PANTHER" id="PTHR43081:SF17">
    <property type="entry name" value="BLL5647 PROTEIN"/>
    <property type="match status" value="1"/>
</dbReference>
<dbReference type="Gene3D" id="6.10.340.10">
    <property type="match status" value="1"/>
</dbReference>
<evidence type="ECO:0000256" key="5">
    <source>
        <dbReference type="ARBA" id="ARBA00022989"/>
    </source>
</evidence>
<evidence type="ECO:0008006" key="12">
    <source>
        <dbReference type="Google" id="ProtNLM"/>
    </source>
</evidence>